<protein>
    <submittedName>
        <fullName evidence="2">Uncharacterized protein</fullName>
    </submittedName>
</protein>
<feature type="transmembrane region" description="Helical" evidence="1">
    <location>
        <begin position="97"/>
        <end position="114"/>
    </location>
</feature>
<evidence type="ECO:0000256" key="1">
    <source>
        <dbReference type="SAM" id="Phobius"/>
    </source>
</evidence>
<organism evidence="2 3">
    <name type="scientific">Myotis myotis</name>
    <name type="common">Greater mouse-eared bat</name>
    <name type="synonym">Vespertilio myotis</name>
    <dbReference type="NCBI Taxonomy" id="51298"/>
    <lineage>
        <taxon>Eukaryota</taxon>
        <taxon>Metazoa</taxon>
        <taxon>Chordata</taxon>
        <taxon>Craniata</taxon>
        <taxon>Vertebrata</taxon>
        <taxon>Euteleostomi</taxon>
        <taxon>Mammalia</taxon>
        <taxon>Eutheria</taxon>
        <taxon>Laurasiatheria</taxon>
        <taxon>Chiroptera</taxon>
        <taxon>Yangochiroptera</taxon>
        <taxon>Vespertilionidae</taxon>
        <taxon>Myotis</taxon>
    </lineage>
</organism>
<dbReference type="EMBL" id="JABWUV010000020">
    <property type="protein sequence ID" value="KAF6282462.1"/>
    <property type="molecule type" value="Genomic_DNA"/>
</dbReference>
<keyword evidence="3" id="KW-1185">Reference proteome</keyword>
<dbReference type="Proteomes" id="UP000527355">
    <property type="component" value="Unassembled WGS sequence"/>
</dbReference>
<proteinExistence type="predicted"/>
<reference evidence="2 3" key="1">
    <citation type="journal article" date="2020" name="Nature">
        <title>Six reference-quality genomes reveal evolution of bat adaptations.</title>
        <authorList>
            <person name="Jebb D."/>
            <person name="Huang Z."/>
            <person name="Pippel M."/>
            <person name="Hughes G.M."/>
            <person name="Lavrichenko K."/>
            <person name="Devanna P."/>
            <person name="Winkler S."/>
            <person name="Jermiin L.S."/>
            <person name="Skirmuntt E.C."/>
            <person name="Katzourakis A."/>
            <person name="Burkitt-Gray L."/>
            <person name="Ray D.A."/>
            <person name="Sullivan K.A.M."/>
            <person name="Roscito J.G."/>
            <person name="Kirilenko B.M."/>
            <person name="Davalos L.M."/>
            <person name="Corthals A.P."/>
            <person name="Power M.L."/>
            <person name="Jones G."/>
            <person name="Ransome R.D."/>
            <person name="Dechmann D.K.N."/>
            <person name="Locatelli A.G."/>
            <person name="Puechmaille S.J."/>
            <person name="Fedrigo O."/>
            <person name="Jarvis E.D."/>
            <person name="Hiller M."/>
            <person name="Vernes S.C."/>
            <person name="Myers E.W."/>
            <person name="Teeling E.C."/>
        </authorList>
    </citation>
    <scope>NUCLEOTIDE SEQUENCE [LARGE SCALE GENOMIC DNA]</scope>
    <source>
        <strain evidence="2">MMyoMyo1</strain>
        <tissue evidence="2">Flight muscle</tissue>
    </source>
</reference>
<keyword evidence="1" id="KW-1133">Transmembrane helix</keyword>
<evidence type="ECO:0000313" key="2">
    <source>
        <dbReference type="EMBL" id="KAF6282462.1"/>
    </source>
</evidence>
<sequence>MRVTGTRACGVLGGAHSILLAKDFPSPSPLKSAIGRRGGRLFPAVLRSQLQPVLSPSGVPLQGVLFAQGPALSLTFMPAWPETCREQVVLTKWWEPLSYVPSSFFIFLVSFFFFRERERERRGEREKCQQERNINEMSYVPYIPYLVRVGLTFPKLWTPLI</sequence>
<gene>
    <name evidence="2" type="ORF">mMyoMyo1_010099</name>
</gene>
<keyword evidence="1" id="KW-0472">Membrane</keyword>
<dbReference type="AlphaFoldDB" id="A0A7J7S1X8"/>
<comment type="caution">
    <text evidence="2">The sequence shown here is derived from an EMBL/GenBank/DDBJ whole genome shotgun (WGS) entry which is preliminary data.</text>
</comment>
<evidence type="ECO:0000313" key="3">
    <source>
        <dbReference type="Proteomes" id="UP000527355"/>
    </source>
</evidence>
<keyword evidence="1" id="KW-0812">Transmembrane</keyword>
<name>A0A7J7S1X8_MYOMY</name>
<accession>A0A7J7S1X8</accession>